<sequence length="49" mass="5669">MDQRTNAQIPRSWGMPSALRNMYYGVCATRWKEPNDGDFTLCLDPSIVY</sequence>
<organism evidence="1 2">
    <name type="scientific">Camellia sinensis</name>
    <name type="common">Tea plant</name>
    <name type="synonym">Thea sinensis</name>
    <dbReference type="NCBI Taxonomy" id="4442"/>
    <lineage>
        <taxon>Eukaryota</taxon>
        <taxon>Viridiplantae</taxon>
        <taxon>Streptophyta</taxon>
        <taxon>Embryophyta</taxon>
        <taxon>Tracheophyta</taxon>
        <taxon>Spermatophyta</taxon>
        <taxon>Magnoliopsida</taxon>
        <taxon>eudicotyledons</taxon>
        <taxon>Gunneridae</taxon>
        <taxon>Pentapetalae</taxon>
        <taxon>asterids</taxon>
        <taxon>Ericales</taxon>
        <taxon>Theaceae</taxon>
        <taxon>Camellia</taxon>
    </lineage>
</organism>
<gene>
    <name evidence="1" type="ORF">HYC85_005767</name>
</gene>
<keyword evidence="2" id="KW-1185">Reference proteome</keyword>
<evidence type="ECO:0000313" key="2">
    <source>
        <dbReference type="Proteomes" id="UP000593564"/>
    </source>
</evidence>
<protein>
    <submittedName>
        <fullName evidence="1">Uncharacterized protein</fullName>
    </submittedName>
</protein>
<reference evidence="2" key="1">
    <citation type="journal article" date="2020" name="Nat. Commun.">
        <title>Genome assembly of wild tea tree DASZ reveals pedigree and selection history of tea varieties.</title>
        <authorList>
            <person name="Zhang W."/>
            <person name="Zhang Y."/>
            <person name="Qiu H."/>
            <person name="Guo Y."/>
            <person name="Wan H."/>
            <person name="Zhang X."/>
            <person name="Scossa F."/>
            <person name="Alseekh S."/>
            <person name="Zhang Q."/>
            <person name="Wang P."/>
            <person name="Xu L."/>
            <person name="Schmidt M.H."/>
            <person name="Jia X."/>
            <person name="Li D."/>
            <person name="Zhu A."/>
            <person name="Guo F."/>
            <person name="Chen W."/>
            <person name="Ni D."/>
            <person name="Usadel B."/>
            <person name="Fernie A.R."/>
            <person name="Wen W."/>
        </authorList>
    </citation>
    <scope>NUCLEOTIDE SEQUENCE [LARGE SCALE GENOMIC DNA]</scope>
    <source>
        <strain evidence="2">cv. G240</strain>
    </source>
</reference>
<comment type="caution">
    <text evidence="1">The sequence shown here is derived from an EMBL/GenBank/DDBJ whole genome shotgun (WGS) entry which is preliminary data.</text>
</comment>
<name>A0A7J7I0F4_CAMSI</name>
<dbReference type="EMBL" id="JACBKZ010000002">
    <property type="protein sequence ID" value="KAF5958542.1"/>
    <property type="molecule type" value="Genomic_DNA"/>
</dbReference>
<evidence type="ECO:0000313" key="1">
    <source>
        <dbReference type="EMBL" id="KAF5958542.1"/>
    </source>
</evidence>
<dbReference type="Proteomes" id="UP000593564">
    <property type="component" value="Unassembled WGS sequence"/>
</dbReference>
<accession>A0A7J7I0F4</accession>
<reference evidence="1 2" key="2">
    <citation type="submission" date="2020-07" db="EMBL/GenBank/DDBJ databases">
        <title>Genome assembly of wild tea tree DASZ reveals pedigree and selection history of tea varieties.</title>
        <authorList>
            <person name="Zhang W."/>
        </authorList>
    </citation>
    <scope>NUCLEOTIDE SEQUENCE [LARGE SCALE GENOMIC DNA]</scope>
    <source>
        <strain evidence="2">cv. G240</strain>
        <tissue evidence="1">Leaf</tissue>
    </source>
</reference>
<dbReference type="AlphaFoldDB" id="A0A7J7I0F4"/>
<proteinExistence type="predicted"/>